<keyword evidence="5" id="KW-1185">Reference proteome</keyword>
<comment type="caution">
    <text evidence="4">The sequence shown here is derived from an EMBL/GenBank/DDBJ whole genome shotgun (WGS) entry which is preliminary data.</text>
</comment>
<organism evidence="4 5">
    <name type="scientific">Roseiterribacter gracilis</name>
    <dbReference type="NCBI Taxonomy" id="2812848"/>
    <lineage>
        <taxon>Bacteria</taxon>
        <taxon>Pseudomonadati</taxon>
        <taxon>Pseudomonadota</taxon>
        <taxon>Alphaproteobacteria</taxon>
        <taxon>Rhodospirillales</taxon>
        <taxon>Roseiterribacteraceae</taxon>
        <taxon>Roseiterribacter</taxon>
    </lineage>
</organism>
<dbReference type="AlphaFoldDB" id="A0A8S8XKR3"/>
<dbReference type="PANTHER" id="PTHR44591:SF3">
    <property type="entry name" value="RESPONSE REGULATORY DOMAIN-CONTAINING PROTEIN"/>
    <property type="match status" value="1"/>
</dbReference>
<reference evidence="4" key="1">
    <citation type="submission" date="2021-02" db="EMBL/GenBank/DDBJ databases">
        <title>Genome sequence of Rhodospirillales sp. strain TMPK1 isolated from soil.</title>
        <authorList>
            <person name="Nakai R."/>
            <person name="Kusada H."/>
            <person name="Tamaki H."/>
        </authorList>
    </citation>
    <scope>NUCLEOTIDE SEQUENCE</scope>
    <source>
        <strain evidence="4">TMPK1</strain>
    </source>
</reference>
<dbReference type="GO" id="GO:0000160">
    <property type="term" value="P:phosphorelay signal transduction system"/>
    <property type="evidence" value="ECO:0007669"/>
    <property type="project" value="InterPro"/>
</dbReference>
<evidence type="ECO:0000313" key="5">
    <source>
        <dbReference type="Proteomes" id="UP000681075"/>
    </source>
</evidence>
<dbReference type="Gene3D" id="3.40.50.2300">
    <property type="match status" value="1"/>
</dbReference>
<dbReference type="EMBL" id="BOPV01000001">
    <property type="protein sequence ID" value="GIL41400.1"/>
    <property type="molecule type" value="Genomic_DNA"/>
</dbReference>
<dbReference type="SUPFAM" id="SSF52172">
    <property type="entry name" value="CheY-like"/>
    <property type="match status" value="1"/>
</dbReference>
<evidence type="ECO:0000256" key="2">
    <source>
        <dbReference type="PROSITE-ProRule" id="PRU00169"/>
    </source>
</evidence>
<gene>
    <name evidence="4" type="ORF">TMPK1_36370</name>
</gene>
<evidence type="ECO:0000259" key="3">
    <source>
        <dbReference type="PROSITE" id="PS50110"/>
    </source>
</evidence>
<accession>A0A8S8XKR3</accession>
<dbReference type="Pfam" id="PF00072">
    <property type="entry name" value="Response_reg"/>
    <property type="match status" value="1"/>
</dbReference>
<dbReference type="PROSITE" id="PS50110">
    <property type="entry name" value="RESPONSE_REGULATORY"/>
    <property type="match status" value="1"/>
</dbReference>
<protein>
    <submittedName>
        <fullName evidence="4">Response regulator</fullName>
    </submittedName>
</protein>
<dbReference type="InterPro" id="IPR011006">
    <property type="entry name" value="CheY-like_superfamily"/>
</dbReference>
<dbReference type="InterPro" id="IPR001789">
    <property type="entry name" value="Sig_transdc_resp-reg_receiver"/>
</dbReference>
<keyword evidence="1 2" id="KW-0597">Phosphoprotein</keyword>
<name>A0A8S8XKR3_9PROT</name>
<evidence type="ECO:0000313" key="4">
    <source>
        <dbReference type="EMBL" id="GIL41400.1"/>
    </source>
</evidence>
<evidence type="ECO:0000256" key="1">
    <source>
        <dbReference type="ARBA" id="ARBA00022553"/>
    </source>
</evidence>
<feature type="domain" description="Response regulatory" evidence="3">
    <location>
        <begin position="23"/>
        <end position="144"/>
    </location>
</feature>
<dbReference type="RefSeq" id="WP_420244871.1">
    <property type="nucleotide sequence ID" value="NZ_BOPV01000001.1"/>
</dbReference>
<feature type="modified residue" description="4-aspartylphosphate" evidence="2">
    <location>
        <position position="73"/>
    </location>
</feature>
<proteinExistence type="predicted"/>
<dbReference type="Proteomes" id="UP000681075">
    <property type="component" value="Unassembled WGS sequence"/>
</dbReference>
<dbReference type="PANTHER" id="PTHR44591">
    <property type="entry name" value="STRESS RESPONSE REGULATOR PROTEIN 1"/>
    <property type="match status" value="1"/>
</dbReference>
<dbReference type="SMART" id="SM00448">
    <property type="entry name" value="REC"/>
    <property type="match status" value="1"/>
</dbReference>
<sequence length="196" mass="21439">MSLARLEDKKSPAEKKFDFAPLSILVCDSSVSMLKLYKEALGGIGFGSIYTTREVAEAKHVMADSTVDMIVMDVVDEHDKPSGLLFLKELRRWSDDKMATLPVIVASSRVTPQQVVAARDAGMNEFLIKPFSVGSLFRSVARIVEDPKAFVRIGKYIGPCRRRRALPINAPDRRRTQAGVIPAAPIQTAALGAGSH</sequence>
<dbReference type="InterPro" id="IPR050595">
    <property type="entry name" value="Bact_response_regulator"/>
</dbReference>